<proteinExistence type="predicted"/>
<dbReference type="Proteomes" id="UP000008177">
    <property type="component" value="Unplaced contigs"/>
</dbReference>
<reference evidence="2" key="1">
    <citation type="journal article" date="2011" name="PLoS Genet.">
        <title>Genomic analysis of the necrotrophic fungal pathogens Sclerotinia sclerotiorum and Botrytis cinerea.</title>
        <authorList>
            <person name="Amselem J."/>
            <person name="Cuomo C.A."/>
            <person name="van Kan J.A."/>
            <person name="Viaud M."/>
            <person name="Benito E.P."/>
            <person name="Couloux A."/>
            <person name="Coutinho P.M."/>
            <person name="de Vries R.P."/>
            <person name="Dyer P.S."/>
            <person name="Fillinger S."/>
            <person name="Fournier E."/>
            <person name="Gout L."/>
            <person name="Hahn M."/>
            <person name="Kohn L."/>
            <person name="Lapalu N."/>
            <person name="Plummer K.M."/>
            <person name="Pradier J.M."/>
            <person name="Quevillon E."/>
            <person name="Sharon A."/>
            <person name="Simon A."/>
            <person name="ten Have A."/>
            <person name="Tudzynski B."/>
            <person name="Tudzynski P."/>
            <person name="Wincker P."/>
            <person name="Andrew M."/>
            <person name="Anthouard V."/>
            <person name="Beever R.E."/>
            <person name="Beffa R."/>
            <person name="Benoit I."/>
            <person name="Bouzid O."/>
            <person name="Brault B."/>
            <person name="Chen Z."/>
            <person name="Choquer M."/>
            <person name="Collemare J."/>
            <person name="Cotton P."/>
            <person name="Danchin E.G."/>
            <person name="Da Silva C."/>
            <person name="Gautier A."/>
            <person name="Giraud C."/>
            <person name="Giraud T."/>
            <person name="Gonzalez C."/>
            <person name="Grossetete S."/>
            <person name="Guldener U."/>
            <person name="Henrissat B."/>
            <person name="Howlett B.J."/>
            <person name="Kodira C."/>
            <person name="Kretschmer M."/>
            <person name="Lappartient A."/>
            <person name="Leroch M."/>
            <person name="Levis C."/>
            <person name="Mauceli E."/>
            <person name="Neuveglise C."/>
            <person name="Oeser B."/>
            <person name="Pearson M."/>
            <person name="Poulain J."/>
            <person name="Poussereau N."/>
            <person name="Quesneville H."/>
            <person name="Rascle C."/>
            <person name="Schumacher J."/>
            <person name="Segurens B."/>
            <person name="Sexton A."/>
            <person name="Silva E."/>
            <person name="Sirven C."/>
            <person name="Soanes D.M."/>
            <person name="Talbot N.J."/>
            <person name="Templeton M."/>
            <person name="Yandava C."/>
            <person name="Yarden O."/>
            <person name="Zeng Q."/>
            <person name="Rollins J.A."/>
            <person name="Lebrun M.H."/>
            <person name="Dickman M."/>
        </authorList>
    </citation>
    <scope>NUCLEOTIDE SEQUENCE [LARGE SCALE GENOMIC DNA]</scope>
    <source>
        <strain evidence="2">T4</strain>
    </source>
</reference>
<accession>G2XVA8</accession>
<dbReference type="InParanoid" id="G2XVA8"/>
<dbReference type="EMBL" id="FQ790271">
    <property type="protein sequence ID" value="CCD44428.1"/>
    <property type="molecule type" value="Genomic_DNA"/>
</dbReference>
<dbReference type="AlphaFoldDB" id="G2XVA8"/>
<gene>
    <name evidence="1" type="ORF">BofuT4_uP053290.1</name>
</gene>
<organism evidence="1 2">
    <name type="scientific">Botryotinia fuckeliana (strain T4)</name>
    <name type="common">Noble rot fungus</name>
    <name type="synonym">Botrytis cinerea</name>
    <dbReference type="NCBI Taxonomy" id="999810"/>
    <lineage>
        <taxon>Eukaryota</taxon>
        <taxon>Fungi</taxon>
        <taxon>Dikarya</taxon>
        <taxon>Ascomycota</taxon>
        <taxon>Pezizomycotina</taxon>
        <taxon>Leotiomycetes</taxon>
        <taxon>Helotiales</taxon>
        <taxon>Sclerotiniaceae</taxon>
        <taxon>Botrytis</taxon>
    </lineage>
</organism>
<evidence type="ECO:0000313" key="2">
    <source>
        <dbReference type="Proteomes" id="UP000008177"/>
    </source>
</evidence>
<sequence length="63" mass="6810">MGFFEKNLNVPITSIAFLALKGTKQALVFRAVIEGYKISLSESDDSLILDLADVYVSFGGAQP</sequence>
<name>G2XVA8_BOTF4</name>
<dbReference type="HOGENOM" id="CLU_2885494_0_0_1"/>
<evidence type="ECO:0000313" key="1">
    <source>
        <dbReference type="EMBL" id="CCD44428.1"/>
    </source>
</evidence>
<protein>
    <submittedName>
        <fullName evidence="1">Uncharacterized protein</fullName>
    </submittedName>
</protein>